<dbReference type="InterPro" id="IPR029044">
    <property type="entry name" value="Nucleotide-diphossugar_trans"/>
</dbReference>
<name>A0A382V764_9ZZZZ</name>
<reference evidence="2" key="1">
    <citation type="submission" date="2018-05" db="EMBL/GenBank/DDBJ databases">
        <authorList>
            <person name="Lanie J.A."/>
            <person name="Ng W.-L."/>
            <person name="Kazmierczak K.M."/>
            <person name="Andrzejewski T.M."/>
            <person name="Davidsen T.M."/>
            <person name="Wayne K.J."/>
            <person name="Tettelin H."/>
            <person name="Glass J.I."/>
            <person name="Rusch D."/>
            <person name="Podicherti R."/>
            <person name="Tsui H.-C.T."/>
            <person name="Winkler M.E."/>
        </authorList>
    </citation>
    <scope>NUCLEOTIDE SEQUENCE</scope>
</reference>
<evidence type="ECO:0000313" key="2">
    <source>
        <dbReference type="EMBL" id="SVD42323.1"/>
    </source>
</evidence>
<dbReference type="CDD" id="cd04179">
    <property type="entry name" value="DPM_DPG-synthase_like"/>
    <property type="match status" value="1"/>
</dbReference>
<accession>A0A382V764</accession>
<dbReference type="EMBL" id="UINC01149695">
    <property type="protein sequence ID" value="SVD42323.1"/>
    <property type="molecule type" value="Genomic_DNA"/>
</dbReference>
<evidence type="ECO:0000259" key="1">
    <source>
        <dbReference type="Pfam" id="PF00535"/>
    </source>
</evidence>
<sequence length="214" mass="23966">MNTSFSSLAILIPSYNPGQNLLDLVLGLSSYQWNEIIVVNDGSSNESQIFFNNLKNIDNVHVINHSTNLGKGAALKTGIEYLKNKKTRLDGLITADSDGQHLVEDIVKVAQSTKNRKNDVIFGVRSFEEGTPLKSKFGNKITKYLLYLFNDISIDDTQTGLRYLPVSIFSKLLTLPGNKYEYELECLFAIRNLGYNITQIQIKPVYIDDNAGSH</sequence>
<gene>
    <name evidence="2" type="ORF">METZ01_LOCUS395177</name>
</gene>
<feature type="non-terminal residue" evidence="2">
    <location>
        <position position="214"/>
    </location>
</feature>
<feature type="domain" description="Glycosyltransferase 2-like" evidence="1">
    <location>
        <begin position="10"/>
        <end position="167"/>
    </location>
</feature>
<organism evidence="2">
    <name type="scientific">marine metagenome</name>
    <dbReference type="NCBI Taxonomy" id="408172"/>
    <lineage>
        <taxon>unclassified sequences</taxon>
        <taxon>metagenomes</taxon>
        <taxon>ecological metagenomes</taxon>
    </lineage>
</organism>
<dbReference type="GO" id="GO:0006487">
    <property type="term" value="P:protein N-linked glycosylation"/>
    <property type="evidence" value="ECO:0007669"/>
    <property type="project" value="TreeGrafter"/>
</dbReference>
<proteinExistence type="predicted"/>
<dbReference type="SUPFAM" id="SSF53448">
    <property type="entry name" value="Nucleotide-diphospho-sugar transferases"/>
    <property type="match status" value="1"/>
</dbReference>
<dbReference type="PANTHER" id="PTHR10859">
    <property type="entry name" value="GLYCOSYL TRANSFERASE"/>
    <property type="match status" value="1"/>
</dbReference>
<protein>
    <recommendedName>
        <fullName evidence="1">Glycosyltransferase 2-like domain-containing protein</fullName>
    </recommendedName>
</protein>
<dbReference type="AlphaFoldDB" id="A0A382V764"/>
<dbReference type="InterPro" id="IPR001173">
    <property type="entry name" value="Glyco_trans_2-like"/>
</dbReference>
<dbReference type="Pfam" id="PF00535">
    <property type="entry name" value="Glycos_transf_2"/>
    <property type="match status" value="1"/>
</dbReference>
<dbReference type="PANTHER" id="PTHR10859:SF114">
    <property type="entry name" value="DOLICHOL-PHOSPHATE MANNOSYLTRANSFERASE"/>
    <property type="match status" value="1"/>
</dbReference>
<dbReference type="Gene3D" id="3.90.550.10">
    <property type="entry name" value="Spore Coat Polysaccharide Biosynthesis Protein SpsA, Chain A"/>
    <property type="match status" value="1"/>
</dbReference>